<dbReference type="EMBL" id="CP036298">
    <property type="protein sequence ID" value="QDV25869.1"/>
    <property type="molecule type" value="Genomic_DNA"/>
</dbReference>
<accession>A0A518GBJ5</accession>
<dbReference type="KEGG" id="ahel:Q31a_43010"/>
<reference evidence="3 4" key="1">
    <citation type="submission" date="2019-02" db="EMBL/GenBank/DDBJ databases">
        <title>Deep-cultivation of Planctomycetes and their phenomic and genomic characterization uncovers novel biology.</title>
        <authorList>
            <person name="Wiegand S."/>
            <person name="Jogler M."/>
            <person name="Boedeker C."/>
            <person name="Pinto D."/>
            <person name="Vollmers J."/>
            <person name="Rivas-Marin E."/>
            <person name="Kohn T."/>
            <person name="Peeters S.H."/>
            <person name="Heuer A."/>
            <person name="Rast P."/>
            <person name="Oberbeckmann S."/>
            <person name="Bunk B."/>
            <person name="Jeske O."/>
            <person name="Meyerdierks A."/>
            <person name="Storesund J.E."/>
            <person name="Kallscheuer N."/>
            <person name="Luecker S."/>
            <person name="Lage O.M."/>
            <person name="Pohl T."/>
            <person name="Merkel B.J."/>
            <person name="Hornburger P."/>
            <person name="Mueller R.-W."/>
            <person name="Bruemmer F."/>
            <person name="Labrenz M."/>
            <person name="Spormann A.M."/>
            <person name="Op den Camp H."/>
            <person name="Overmann J."/>
            <person name="Amann R."/>
            <person name="Jetten M.S.M."/>
            <person name="Mascher T."/>
            <person name="Medema M.H."/>
            <person name="Devos D.P."/>
            <person name="Kaster A.-K."/>
            <person name="Ovreas L."/>
            <person name="Rohde M."/>
            <person name="Galperin M.Y."/>
            <person name="Jogler C."/>
        </authorList>
    </citation>
    <scope>NUCLEOTIDE SEQUENCE [LARGE SCALE GENOMIC DNA]</scope>
    <source>
        <strain evidence="3 4">Q31a</strain>
    </source>
</reference>
<feature type="transmembrane region" description="Helical" evidence="1">
    <location>
        <begin position="28"/>
        <end position="48"/>
    </location>
</feature>
<keyword evidence="1" id="KW-1133">Transmembrane helix</keyword>
<keyword evidence="1" id="KW-0472">Membrane</keyword>
<gene>
    <name evidence="2" type="ORF">Q31a_41970</name>
    <name evidence="3" type="ORF">Q31a_43010</name>
</gene>
<evidence type="ECO:0000313" key="2">
    <source>
        <dbReference type="EMBL" id="QDV25869.1"/>
    </source>
</evidence>
<name>A0A518GBJ5_9BACT</name>
<organism evidence="3 4">
    <name type="scientific">Aureliella helgolandensis</name>
    <dbReference type="NCBI Taxonomy" id="2527968"/>
    <lineage>
        <taxon>Bacteria</taxon>
        <taxon>Pseudomonadati</taxon>
        <taxon>Planctomycetota</taxon>
        <taxon>Planctomycetia</taxon>
        <taxon>Pirellulales</taxon>
        <taxon>Pirellulaceae</taxon>
        <taxon>Aureliella</taxon>
    </lineage>
</organism>
<evidence type="ECO:0000256" key="1">
    <source>
        <dbReference type="SAM" id="Phobius"/>
    </source>
</evidence>
<feature type="transmembrane region" description="Helical" evidence="1">
    <location>
        <begin position="60"/>
        <end position="81"/>
    </location>
</feature>
<sequence>MTKNSAIGQSVIWTGCLLSGLGLYLDRLGLLFALGGTLFSFGMIQSYFGSVFEIQTSKRLPYLLLGVPLTLSLFYCAFLSLREFSAAYVIVSIVVFALALQTIISLLMTKFWDRRNKPKNLSASGSAATDRR</sequence>
<dbReference type="EMBL" id="CP036298">
    <property type="protein sequence ID" value="QDV25933.1"/>
    <property type="molecule type" value="Genomic_DNA"/>
</dbReference>
<dbReference type="Proteomes" id="UP000318017">
    <property type="component" value="Chromosome"/>
</dbReference>
<feature type="transmembrane region" description="Helical" evidence="1">
    <location>
        <begin position="87"/>
        <end position="109"/>
    </location>
</feature>
<keyword evidence="4" id="KW-1185">Reference proteome</keyword>
<dbReference type="RefSeq" id="WP_197355404.1">
    <property type="nucleotide sequence ID" value="NZ_CP036298.1"/>
</dbReference>
<dbReference type="KEGG" id="ahel:Q31a_41970"/>
<evidence type="ECO:0000313" key="3">
    <source>
        <dbReference type="EMBL" id="QDV25933.1"/>
    </source>
</evidence>
<keyword evidence="1" id="KW-0812">Transmembrane</keyword>
<evidence type="ECO:0000313" key="4">
    <source>
        <dbReference type="Proteomes" id="UP000318017"/>
    </source>
</evidence>
<proteinExistence type="predicted"/>
<dbReference type="AlphaFoldDB" id="A0A518GBJ5"/>
<dbReference type="PROSITE" id="PS51257">
    <property type="entry name" value="PROKAR_LIPOPROTEIN"/>
    <property type="match status" value="1"/>
</dbReference>
<protein>
    <submittedName>
        <fullName evidence="3">Uncharacterized protein</fullName>
    </submittedName>
</protein>